<evidence type="ECO:0000313" key="3">
    <source>
        <dbReference type="Proteomes" id="UP000533639"/>
    </source>
</evidence>
<reference evidence="2 3" key="1">
    <citation type="submission" date="2020-06" db="EMBL/GenBank/DDBJ databases">
        <authorList>
            <person name="Criscuolo A."/>
        </authorList>
    </citation>
    <scope>NUCLEOTIDE SEQUENCE [LARGE SCALE GENOMIC DNA]</scope>
    <source>
        <strain evidence="2">PXU-55</strain>
    </source>
</reference>
<feature type="transmembrane region" description="Helical" evidence="1">
    <location>
        <begin position="12"/>
        <end position="32"/>
    </location>
</feature>
<dbReference type="EMBL" id="CAIJDE010000036">
    <property type="protein sequence ID" value="CAC9974136.1"/>
    <property type="molecule type" value="Genomic_DNA"/>
</dbReference>
<keyword evidence="1" id="KW-1133">Transmembrane helix</keyword>
<comment type="caution">
    <text evidence="2">The sequence shown here is derived from an EMBL/GenBank/DDBJ whole genome shotgun (WGS) entry which is preliminary data.</text>
</comment>
<accession>A0A9N8J0V0</accession>
<dbReference type="AlphaFoldDB" id="A0A9N8J0V0"/>
<evidence type="ECO:0000313" key="2">
    <source>
        <dbReference type="EMBL" id="CAC9974136.1"/>
    </source>
</evidence>
<sequence>MIAKREKRKKIFYVPGMISLVLIPLFCFYHFYKVDAFKVYGSLNFSVSNKGDFEKYKVEDLRKYKIFYFNGEKSQELRQLKELRVFAKDMIKKYDTINGAKIRFGSKTDYDTFISVINIMSEEKMPTWALFSDNLYALANPKPKPTKKHSFVCGTNAYSIERTLQMQEENRKEELRIFQISFLKQQWVIFLGYFGIVLINIFVLVKFNKNKNYNQK</sequence>
<proteinExistence type="predicted"/>
<keyword evidence="3" id="KW-1185">Reference proteome</keyword>
<keyword evidence="1" id="KW-0812">Transmembrane</keyword>
<gene>
    <name evidence="2" type="ORF">FLAPXU55_01830</name>
</gene>
<organism evidence="2 3">
    <name type="scientific">Flavobacterium panici</name>
    <dbReference type="NCBI Taxonomy" id="2654843"/>
    <lineage>
        <taxon>Bacteria</taxon>
        <taxon>Pseudomonadati</taxon>
        <taxon>Bacteroidota</taxon>
        <taxon>Flavobacteriia</taxon>
        <taxon>Flavobacteriales</taxon>
        <taxon>Flavobacteriaceae</taxon>
        <taxon>Flavobacterium</taxon>
    </lineage>
</organism>
<protein>
    <submittedName>
        <fullName evidence="2">Uncharacterized protein</fullName>
    </submittedName>
</protein>
<dbReference type="Proteomes" id="UP000533639">
    <property type="component" value="Unassembled WGS sequence"/>
</dbReference>
<keyword evidence="1" id="KW-0472">Membrane</keyword>
<evidence type="ECO:0000256" key="1">
    <source>
        <dbReference type="SAM" id="Phobius"/>
    </source>
</evidence>
<feature type="transmembrane region" description="Helical" evidence="1">
    <location>
        <begin position="187"/>
        <end position="207"/>
    </location>
</feature>
<name>A0A9N8J0V0_9FLAO</name>